<dbReference type="InterPro" id="IPR001750">
    <property type="entry name" value="ND/Mrp_TM"/>
</dbReference>
<feature type="transmembrane region" description="Helical" evidence="8">
    <location>
        <begin position="99"/>
        <end position="118"/>
    </location>
</feature>
<dbReference type="RefSeq" id="WP_013781489.1">
    <property type="nucleotide sequence ID" value="NC_015520.1"/>
</dbReference>
<feature type="transmembrane region" description="Helical" evidence="8">
    <location>
        <begin position="235"/>
        <end position="253"/>
    </location>
</feature>
<reference evidence="10 11" key="2">
    <citation type="journal article" date="2011" name="Stand. Genomic Sci.">
        <title>Complete genome sequence of Mahella australiensis type strain (50-1 BON).</title>
        <authorList>
            <person name="Sikorski J."/>
            <person name="Teshima H."/>
            <person name="Nolan M."/>
            <person name="Lucas S."/>
            <person name="Hammon N."/>
            <person name="Deshpande S."/>
            <person name="Cheng J.F."/>
            <person name="Pitluck S."/>
            <person name="Liolios K."/>
            <person name="Pagani I."/>
            <person name="Ivanova N."/>
            <person name="Huntemann M."/>
            <person name="Mavromatis K."/>
            <person name="Ovchinikova G."/>
            <person name="Pati A."/>
            <person name="Tapia R."/>
            <person name="Han C."/>
            <person name="Goodwin L."/>
            <person name="Chen A."/>
            <person name="Palaniappan K."/>
            <person name="Land M."/>
            <person name="Hauser L."/>
            <person name="Ngatchou-Djao O.D."/>
            <person name="Rohde M."/>
            <person name="Pukall R."/>
            <person name="Spring S."/>
            <person name="Abt B."/>
            <person name="Goker M."/>
            <person name="Detter J.C."/>
            <person name="Woyke T."/>
            <person name="Bristow J."/>
            <person name="Markowitz V."/>
            <person name="Hugenholtz P."/>
            <person name="Eisen J.A."/>
            <person name="Kyrpides N.C."/>
            <person name="Klenk H.P."/>
            <person name="Lapidus A."/>
        </authorList>
    </citation>
    <scope>NUCLEOTIDE SEQUENCE [LARGE SCALE GENOMIC DNA]</scope>
    <source>
        <strain evidence="11">DSM 15567 / CIP 107919 / 50-1 BON</strain>
    </source>
</reference>
<evidence type="ECO:0000256" key="8">
    <source>
        <dbReference type="SAM" id="Phobius"/>
    </source>
</evidence>
<dbReference type="KEGG" id="mas:Mahau_1885"/>
<keyword evidence="4 7" id="KW-0812">Transmembrane</keyword>
<feature type="transmembrane region" description="Helical" evidence="8">
    <location>
        <begin position="74"/>
        <end position="92"/>
    </location>
</feature>
<keyword evidence="11" id="KW-1185">Reference proteome</keyword>
<keyword evidence="5 8" id="KW-1133">Transmembrane helix</keyword>
<evidence type="ECO:0000256" key="7">
    <source>
        <dbReference type="RuleBase" id="RU000320"/>
    </source>
</evidence>
<dbReference type="Proteomes" id="UP000008457">
    <property type="component" value="Chromosome"/>
</dbReference>
<proteinExistence type="inferred from homology"/>
<keyword evidence="3" id="KW-1003">Cell membrane</keyword>
<feature type="transmembrane region" description="Helical" evidence="8">
    <location>
        <begin position="155"/>
        <end position="175"/>
    </location>
</feature>
<dbReference type="STRING" id="697281.Mahau_1885"/>
<dbReference type="EMBL" id="CP002360">
    <property type="protein sequence ID" value="AEE97061.1"/>
    <property type="molecule type" value="Genomic_DNA"/>
</dbReference>
<comment type="subcellular location">
    <subcellularLocation>
        <location evidence="1">Cell membrane</location>
        <topology evidence="1">Multi-pass membrane protein</topology>
    </subcellularLocation>
    <subcellularLocation>
        <location evidence="7">Membrane</location>
        <topology evidence="7">Multi-pass membrane protein</topology>
    </subcellularLocation>
</comment>
<dbReference type="PANTHER" id="PTHR42703:SF1">
    <property type="entry name" value="NA(+)_H(+) ANTIPORTER SUBUNIT D1"/>
    <property type="match status" value="1"/>
</dbReference>
<dbReference type="eggNOG" id="COG0651">
    <property type="taxonomic scope" value="Bacteria"/>
</dbReference>
<feature type="transmembrane region" description="Helical" evidence="8">
    <location>
        <begin position="320"/>
        <end position="341"/>
    </location>
</feature>
<feature type="transmembrane region" description="Helical" evidence="8">
    <location>
        <begin position="362"/>
        <end position="380"/>
    </location>
</feature>
<evidence type="ECO:0000256" key="1">
    <source>
        <dbReference type="ARBA" id="ARBA00004651"/>
    </source>
</evidence>
<dbReference type="GO" id="GO:0005886">
    <property type="term" value="C:plasma membrane"/>
    <property type="evidence" value="ECO:0007669"/>
    <property type="project" value="UniProtKB-SubCell"/>
</dbReference>
<evidence type="ECO:0000256" key="4">
    <source>
        <dbReference type="ARBA" id="ARBA00022692"/>
    </source>
</evidence>
<name>F4A1E2_MAHA5</name>
<feature type="transmembrane region" description="Helical" evidence="8">
    <location>
        <begin position="29"/>
        <end position="48"/>
    </location>
</feature>
<dbReference type="GO" id="GO:0042773">
    <property type="term" value="P:ATP synthesis coupled electron transport"/>
    <property type="evidence" value="ECO:0007669"/>
    <property type="project" value="InterPro"/>
</dbReference>
<dbReference type="PRINTS" id="PR01437">
    <property type="entry name" value="NUOXDRDTASE4"/>
</dbReference>
<dbReference type="PANTHER" id="PTHR42703">
    <property type="entry name" value="NADH DEHYDROGENASE"/>
    <property type="match status" value="1"/>
</dbReference>
<sequence length="535" mass="60200">MIPLFFLILAPILVGMIFYLFFKPRHRFIIPIFQCFILAMAIINFLHVKQHNTYMETLGGWSHGIGITLKLDPISGVMVVLTATLFLAMVIFDYRETYMNNLFIFLFLSLEGMMIGIFVSNDLFNVFVMIEVSTIIVSILIMFKKDSRAIYDGMLYMMINVVAMLFFLFGVGMLYKTFGVLDLTLIQQRMAFIHNSQSLILPYAFIMTAIALKTALMPLFSWLPKAHGTPSAPSIVSAILSGLYVKNGVYLFIRMQKVFETHINTMDFFLLIGFLTAIIGVVLAISQKDIKLILAYSTVSQIGLIMMGINMGNIQAYWGAIYHIINHAIFKSTLFLTAGIITETYGTRNLYKIRGLFKSMPAVSIAMIMAIMGIIGTPFFNGSISKYWISYGAQGSLAEFGIVLINLGTIISFVRYSTMVFGDGETGRINMGLNRKFIVLAMGFACLGGGILGNELMRFLFDQYMVITPGSYINKIMIFLTSLLIGFLAYHLVIKKSNILSRVRELELDFNSMCFSIISFFLLILIYLKYAGVVV</sequence>
<feature type="transmembrane region" description="Helical" evidence="8">
    <location>
        <begin position="293"/>
        <end position="314"/>
    </location>
</feature>
<evidence type="ECO:0000313" key="10">
    <source>
        <dbReference type="EMBL" id="AEE97061.1"/>
    </source>
</evidence>
<dbReference type="InterPro" id="IPR003918">
    <property type="entry name" value="NADH_UbQ_OxRdtase"/>
</dbReference>
<keyword evidence="6 8" id="KW-0472">Membrane</keyword>
<dbReference type="HOGENOM" id="CLU_007100_9_5_9"/>
<protein>
    <submittedName>
        <fullName evidence="10">Multisubunit sodium/proton antiporter, MrpD subunit (TC 2.A.63.1)</fullName>
    </submittedName>
</protein>
<accession>F4A1E2</accession>
<evidence type="ECO:0000256" key="3">
    <source>
        <dbReference type="ARBA" id="ARBA00022475"/>
    </source>
</evidence>
<feature type="transmembrane region" description="Helical" evidence="8">
    <location>
        <begin position="200"/>
        <end position="223"/>
    </location>
</feature>
<dbReference type="OrthoDB" id="9807568at2"/>
<gene>
    <name evidence="10" type="ordered locus">Mahau_1885</name>
</gene>
<dbReference type="InterPro" id="IPR050586">
    <property type="entry name" value="CPA3_Na-H_Antiporter_D"/>
</dbReference>
<comment type="similarity">
    <text evidence="2">Belongs to the CPA3 antiporters (TC 2.A.63) subunit D family.</text>
</comment>
<feature type="transmembrane region" description="Helical" evidence="8">
    <location>
        <begin position="433"/>
        <end position="452"/>
    </location>
</feature>
<feature type="transmembrane region" description="Helical" evidence="8">
    <location>
        <begin position="472"/>
        <end position="494"/>
    </location>
</feature>
<evidence type="ECO:0000256" key="6">
    <source>
        <dbReference type="ARBA" id="ARBA00023136"/>
    </source>
</evidence>
<evidence type="ECO:0000256" key="5">
    <source>
        <dbReference type="ARBA" id="ARBA00022989"/>
    </source>
</evidence>
<organism evidence="10 11">
    <name type="scientific">Mahella australiensis (strain DSM 15567 / CIP 107919 / 50-1 BON)</name>
    <dbReference type="NCBI Taxonomy" id="697281"/>
    <lineage>
        <taxon>Bacteria</taxon>
        <taxon>Bacillati</taxon>
        <taxon>Bacillota</taxon>
        <taxon>Clostridia</taxon>
        <taxon>Thermoanaerobacterales</taxon>
        <taxon>Thermoanaerobacterales Family IV. Incertae Sedis</taxon>
        <taxon>Mahella</taxon>
    </lineage>
</organism>
<feature type="transmembrane region" description="Helical" evidence="8">
    <location>
        <begin position="6"/>
        <end position="22"/>
    </location>
</feature>
<feature type="transmembrane region" description="Helical" evidence="8">
    <location>
        <begin position="400"/>
        <end position="421"/>
    </location>
</feature>
<dbReference type="Pfam" id="PF00361">
    <property type="entry name" value="Proton_antipo_M"/>
    <property type="match status" value="1"/>
</dbReference>
<reference evidence="11" key="1">
    <citation type="submission" date="2010-11" db="EMBL/GenBank/DDBJ databases">
        <title>The complete genome of Mahella australiensis DSM 15567.</title>
        <authorList>
            <consortium name="US DOE Joint Genome Institute (JGI-PGF)"/>
            <person name="Lucas S."/>
            <person name="Copeland A."/>
            <person name="Lapidus A."/>
            <person name="Bruce D."/>
            <person name="Goodwin L."/>
            <person name="Pitluck S."/>
            <person name="Kyrpides N."/>
            <person name="Mavromatis K."/>
            <person name="Pagani I."/>
            <person name="Ivanova N."/>
            <person name="Teshima H."/>
            <person name="Brettin T."/>
            <person name="Detter J.C."/>
            <person name="Han C."/>
            <person name="Tapia R."/>
            <person name="Land M."/>
            <person name="Hauser L."/>
            <person name="Markowitz V."/>
            <person name="Cheng J.-F."/>
            <person name="Hugenholtz P."/>
            <person name="Woyke T."/>
            <person name="Wu D."/>
            <person name="Spring S."/>
            <person name="Pukall R."/>
            <person name="Steenblock K."/>
            <person name="Schneider S."/>
            <person name="Klenk H.-P."/>
            <person name="Eisen J.A."/>
        </authorList>
    </citation>
    <scope>NUCLEOTIDE SEQUENCE [LARGE SCALE GENOMIC DNA]</scope>
    <source>
        <strain evidence="11">DSM 15567 / CIP 107919 / 50-1 BON</strain>
    </source>
</reference>
<dbReference type="AlphaFoldDB" id="F4A1E2"/>
<feature type="transmembrane region" description="Helical" evidence="8">
    <location>
        <begin position="268"/>
        <end position="286"/>
    </location>
</feature>
<feature type="transmembrane region" description="Helical" evidence="8">
    <location>
        <begin position="124"/>
        <end position="143"/>
    </location>
</feature>
<evidence type="ECO:0000313" key="11">
    <source>
        <dbReference type="Proteomes" id="UP000008457"/>
    </source>
</evidence>
<feature type="domain" description="NADH:quinone oxidoreductase/Mrp antiporter transmembrane" evidence="9">
    <location>
        <begin position="120"/>
        <end position="410"/>
    </location>
</feature>
<feature type="transmembrane region" description="Helical" evidence="8">
    <location>
        <begin position="506"/>
        <end position="528"/>
    </location>
</feature>
<evidence type="ECO:0000259" key="9">
    <source>
        <dbReference type="Pfam" id="PF00361"/>
    </source>
</evidence>
<evidence type="ECO:0000256" key="2">
    <source>
        <dbReference type="ARBA" id="ARBA00005346"/>
    </source>
</evidence>
<dbReference type="GO" id="GO:0008137">
    <property type="term" value="F:NADH dehydrogenase (ubiquinone) activity"/>
    <property type="evidence" value="ECO:0007669"/>
    <property type="project" value="InterPro"/>
</dbReference>